<dbReference type="PANTHER" id="PTHR32071:SF117">
    <property type="entry name" value="PTS-DEPENDENT DIHYDROXYACETONE KINASE OPERON REGULATORY PROTEIN-RELATED"/>
    <property type="match status" value="1"/>
</dbReference>
<dbReference type="InterPro" id="IPR025943">
    <property type="entry name" value="Sigma_54_int_dom_ATP-bd_2"/>
</dbReference>
<dbReference type="SMART" id="SM00382">
    <property type="entry name" value="AAA"/>
    <property type="match status" value="1"/>
</dbReference>
<dbReference type="Gene3D" id="3.40.50.300">
    <property type="entry name" value="P-loop containing nucleotide triphosphate hydrolases"/>
    <property type="match status" value="1"/>
</dbReference>
<dbReference type="PROSITE" id="PS50045">
    <property type="entry name" value="SIGMA54_INTERACT_4"/>
    <property type="match status" value="1"/>
</dbReference>
<proteinExistence type="predicted"/>
<dbReference type="SUPFAM" id="SSF52540">
    <property type="entry name" value="P-loop containing nucleoside triphosphate hydrolases"/>
    <property type="match status" value="1"/>
</dbReference>
<dbReference type="RefSeq" id="WP_208004805.1">
    <property type="nucleotide sequence ID" value="NZ_JAGDFX010000005.1"/>
</dbReference>
<keyword evidence="10" id="KW-1185">Reference proteome</keyword>
<dbReference type="InterPro" id="IPR011006">
    <property type="entry name" value="CheY-like_superfamily"/>
</dbReference>
<comment type="caution">
    <text evidence="9">The sequence shown here is derived from an EMBL/GenBank/DDBJ whole genome shotgun (WGS) entry which is preliminary data.</text>
</comment>
<dbReference type="PROSITE" id="PS50110">
    <property type="entry name" value="RESPONSE_REGULATORY"/>
    <property type="match status" value="1"/>
</dbReference>
<dbReference type="SUPFAM" id="SSF52172">
    <property type="entry name" value="CheY-like"/>
    <property type="match status" value="1"/>
</dbReference>
<dbReference type="Proteomes" id="UP000664882">
    <property type="component" value="Unassembled WGS sequence"/>
</dbReference>
<organism evidence="9 10">
    <name type="scientific">Oceanisphaera pacifica</name>
    <dbReference type="NCBI Taxonomy" id="2818389"/>
    <lineage>
        <taxon>Bacteria</taxon>
        <taxon>Pseudomonadati</taxon>
        <taxon>Pseudomonadota</taxon>
        <taxon>Gammaproteobacteria</taxon>
        <taxon>Aeromonadales</taxon>
        <taxon>Aeromonadaceae</taxon>
        <taxon>Oceanisphaera</taxon>
    </lineage>
</organism>
<protein>
    <submittedName>
        <fullName evidence="9">Sigma-54-dependent Fis family transcriptional regulator</fullName>
    </submittedName>
</protein>
<keyword evidence="1" id="KW-0547">Nucleotide-binding</keyword>
<name>A0ABS3NEM7_9GAMM</name>
<dbReference type="PANTHER" id="PTHR32071">
    <property type="entry name" value="TRANSCRIPTIONAL REGULATORY PROTEIN"/>
    <property type="match status" value="1"/>
</dbReference>
<keyword evidence="3" id="KW-0805">Transcription regulation</keyword>
<dbReference type="CDD" id="cd00009">
    <property type="entry name" value="AAA"/>
    <property type="match status" value="1"/>
</dbReference>
<keyword evidence="4" id="KW-0238">DNA-binding</keyword>
<dbReference type="InterPro" id="IPR009057">
    <property type="entry name" value="Homeodomain-like_sf"/>
</dbReference>
<dbReference type="InterPro" id="IPR058031">
    <property type="entry name" value="AAA_lid_NorR"/>
</dbReference>
<dbReference type="InterPro" id="IPR002197">
    <property type="entry name" value="HTH_Fis"/>
</dbReference>
<dbReference type="PRINTS" id="PR01590">
    <property type="entry name" value="HTHFIS"/>
</dbReference>
<keyword evidence="6" id="KW-0597">Phosphoprotein</keyword>
<evidence type="ECO:0000256" key="2">
    <source>
        <dbReference type="ARBA" id="ARBA00022840"/>
    </source>
</evidence>
<evidence type="ECO:0000256" key="1">
    <source>
        <dbReference type="ARBA" id="ARBA00022741"/>
    </source>
</evidence>
<dbReference type="SMART" id="SM00448">
    <property type="entry name" value="REC"/>
    <property type="match status" value="1"/>
</dbReference>
<gene>
    <name evidence="9" type="ORF">J3U76_05210</name>
</gene>
<dbReference type="EMBL" id="JAGDFX010000005">
    <property type="protein sequence ID" value="MBO1519038.1"/>
    <property type="molecule type" value="Genomic_DNA"/>
</dbReference>
<dbReference type="PROSITE" id="PS00676">
    <property type="entry name" value="SIGMA54_INTERACT_2"/>
    <property type="match status" value="1"/>
</dbReference>
<dbReference type="InterPro" id="IPR027417">
    <property type="entry name" value="P-loop_NTPase"/>
</dbReference>
<evidence type="ECO:0000313" key="9">
    <source>
        <dbReference type="EMBL" id="MBO1519038.1"/>
    </source>
</evidence>
<dbReference type="PROSITE" id="PS00688">
    <property type="entry name" value="SIGMA54_INTERACT_3"/>
    <property type="match status" value="1"/>
</dbReference>
<dbReference type="InterPro" id="IPR025944">
    <property type="entry name" value="Sigma_54_int_dom_CS"/>
</dbReference>
<keyword evidence="5" id="KW-0804">Transcription</keyword>
<dbReference type="InterPro" id="IPR002078">
    <property type="entry name" value="Sigma_54_int"/>
</dbReference>
<dbReference type="InterPro" id="IPR003593">
    <property type="entry name" value="AAA+_ATPase"/>
</dbReference>
<dbReference type="Gene3D" id="1.10.8.60">
    <property type="match status" value="1"/>
</dbReference>
<dbReference type="SUPFAM" id="SSF46689">
    <property type="entry name" value="Homeodomain-like"/>
    <property type="match status" value="1"/>
</dbReference>
<dbReference type="InterPro" id="IPR001789">
    <property type="entry name" value="Sig_transdc_resp-reg_receiver"/>
</dbReference>
<sequence length="459" mass="50917">MSDERLNVLLVEDTASLAALYQAYLQDEPLLLTVVSNGQEALEHIRQQPPDILLLDLMLPDMPGMDILQWLHDEHPNITTIVITAHGSIDVAVDAMRLGAHDFINKPIEVERLKVTLHNTMKFRRLNQLVDRYRHDIEKEPFQGFIGTSLPMQKVYRLIENAAPSSATVLITGESGTGKEVCAEAIHQLSGVNDGPFIALNCAAIPKELMESELFGHIKGAFTGALQDREGAVTRANGGTLFMDEICEMDLELQSKLLRFLQSGQIQPVGSSQQVTVNVRIVCATNRDPLLEVEQGRFREDLYYRLHVIPINLPPLRERGGDVISIATALVRQASREEGKSFVGLSEATKDRLQAYHWPGNVRQLQNVIRNAVVLHQGEWIELDMLPAPLDQPLSGAASYEVVADALPTPIVPLAVLERQAIERAIGHCQGNVSRAAALLEVSPSTIYRKLQSWELSHD</sequence>
<evidence type="ECO:0000259" key="8">
    <source>
        <dbReference type="PROSITE" id="PS50110"/>
    </source>
</evidence>
<evidence type="ECO:0000313" key="10">
    <source>
        <dbReference type="Proteomes" id="UP000664882"/>
    </source>
</evidence>
<dbReference type="Pfam" id="PF02954">
    <property type="entry name" value="HTH_8"/>
    <property type="match status" value="1"/>
</dbReference>
<accession>A0ABS3NEM7</accession>
<dbReference type="Pfam" id="PF00158">
    <property type="entry name" value="Sigma54_activat"/>
    <property type="match status" value="1"/>
</dbReference>
<evidence type="ECO:0000256" key="6">
    <source>
        <dbReference type="PROSITE-ProRule" id="PRU00169"/>
    </source>
</evidence>
<dbReference type="Pfam" id="PF25601">
    <property type="entry name" value="AAA_lid_14"/>
    <property type="match status" value="1"/>
</dbReference>
<reference evidence="9 10" key="1">
    <citation type="submission" date="2021-03" db="EMBL/GenBank/DDBJ databases">
        <title>Oceanisphaera sp. nov., isolated from the intestine.</title>
        <authorList>
            <person name="Zhao L.-H."/>
            <person name="Shi L.-F."/>
        </authorList>
    </citation>
    <scope>NUCLEOTIDE SEQUENCE [LARGE SCALE GENOMIC DNA]</scope>
    <source>
        <strain evidence="9 10">DM8</strain>
    </source>
</reference>
<feature type="domain" description="Response regulatory" evidence="8">
    <location>
        <begin position="7"/>
        <end position="121"/>
    </location>
</feature>
<evidence type="ECO:0000256" key="5">
    <source>
        <dbReference type="ARBA" id="ARBA00023163"/>
    </source>
</evidence>
<feature type="modified residue" description="4-aspartylphosphate" evidence="6">
    <location>
        <position position="56"/>
    </location>
</feature>
<dbReference type="Gene3D" id="3.40.50.2300">
    <property type="match status" value="1"/>
</dbReference>
<feature type="domain" description="Sigma-54 factor interaction" evidence="7">
    <location>
        <begin position="145"/>
        <end position="374"/>
    </location>
</feature>
<evidence type="ECO:0000256" key="3">
    <source>
        <dbReference type="ARBA" id="ARBA00023015"/>
    </source>
</evidence>
<evidence type="ECO:0000256" key="4">
    <source>
        <dbReference type="ARBA" id="ARBA00023125"/>
    </source>
</evidence>
<evidence type="ECO:0000259" key="7">
    <source>
        <dbReference type="PROSITE" id="PS50045"/>
    </source>
</evidence>
<keyword evidence="2" id="KW-0067">ATP-binding</keyword>
<dbReference type="Pfam" id="PF00072">
    <property type="entry name" value="Response_reg"/>
    <property type="match status" value="1"/>
</dbReference>
<dbReference type="Gene3D" id="1.10.10.60">
    <property type="entry name" value="Homeodomain-like"/>
    <property type="match status" value="1"/>
</dbReference>